<evidence type="ECO:0000313" key="2">
    <source>
        <dbReference type="EMBL" id="GAI03944.1"/>
    </source>
</evidence>
<dbReference type="SMART" id="SM00507">
    <property type="entry name" value="HNHc"/>
    <property type="match status" value="1"/>
</dbReference>
<dbReference type="AlphaFoldDB" id="X1MC64"/>
<gene>
    <name evidence="2" type="ORF">S06H3_16985</name>
</gene>
<dbReference type="EMBL" id="BARV01008450">
    <property type="protein sequence ID" value="GAI03944.1"/>
    <property type="molecule type" value="Genomic_DNA"/>
</dbReference>
<dbReference type="GO" id="GO:0004519">
    <property type="term" value="F:endonuclease activity"/>
    <property type="evidence" value="ECO:0007669"/>
    <property type="project" value="InterPro"/>
</dbReference>
<dbReference type="Gene3D" id="1.10.30.50">
    <property type="match status" value="1"/>
</dbReference>
<dbReference type="InterPro" id="IPR002711">
    <property type="entry name" value="HNH"/>
</dbReference>
<evidence type="ECO:0000259" key="1">
    <source>
        <dbReference type="SMART" id="SM00507"/>
    </source>
</evidence>
<name>X1MC64_9ZZZZ</name>
<sequence length="77" mass="9067">RKRDGYICQVCGVSQGFPALAIHHIDYNKHNNNPNNLITLCQSCNNKANHNRDYWTEYFEEKMRNKNDLRDRTLGKA</sequence>
<protein>
    <recommendedName>
        <fullName evidence="1">HNH nuclease domain-containing protein</fullName>
    </recommendedName>
</protein>
<proteinExistence type="predicted"/>
<dbReference type="GO" id="GO:0008270">
    <property type="term" value="F:zinc ion binding"/>
    <property type="evidence" value="ECO:0007669"/>
    <property type="project" value="InterPro"/>
</dbReference>
<feature type="non-terminal residue" evidence="2">
    <location>
        <position position="1"/>
    </location>
</feature>
<comment type="caution">
    <text evidence="2">The sequence shown here is derived from an EMBL/GenBank/DDBJ whole genome shotgun (WGS) entry which is preliminary data.</text>
</comment>
<accession>X1MC64</accession>
<organism evidence="2">
    <name type="scientific">marine sediment metagenome</name>
    <dbReference type="NCBI Taxonomy" id="412755"/>
    <lineage>
        <taxon>unclassified sequences</taxon>
        <taxon>metagenomes</taxon>
        <taxon>ecological metagenomes</taxon>
    </lineage>
</organism>
<reference evidence="2" key="1">
    <citation type="journal article" date="2014" name="Front. Microbiol.">
        <title>High frequency of phylogenetically diverse reductive dehalogenase-homologous genes in deep subseafloor sedimentary metagenomes.</title>
        <authorList>
            <person name="Kawai M."/>
            <person name="Futagami T."/>
            <person name="Toyoda A."/>
            <person name="Takaki Y."/>
            <person name="Nishi S."/>
            <person name="Hori S."/>
            <person name="Arai W."/>
            <person name="Tsubouchi T."/>
            <person name="Morono Y."/>
            <person name="Uchiyama I."/>
            <person name="Ito T."/>
            <person name="Fujiyama A."/>
            <person name="Inagaki F."/>
            <person name="Takami H."/>
        </authorList>
    </citation>
    <scope>NUCLEOTIDE SEQUENCE</scope>
    <source>
        <strain evidence="2">Expedition CK06-06</strain>
    </source>
</reference>
<feature type="domain" description="HNH nuclease" evidence="1">
    <location>
        <begin position="1"/>
        <end position="46"/>
    </location>
</feature>
<dbReference type="InterPro" id="IPR003615">
    <property type="entry name" value="HNH_nuc"/>
</dbReference>
<dbReference type="GO" id="GO:0003676">
    <property type="term" value="F:nucleic acid binding"/>
    <property type="evidence" value="ECO:0007669"/>
    <property type="project" value="InterPro"/>
</dbReference>
<dbReference type="Pfam" id="PF01844">
    <property type="entry name" value="HNH"/>
    <property type="match status" value="1"/>
</dbReference>